<dbReference type="PROSITE" id="PS01180">
    <property type="entry name" value="CUB"/>
    <property type="match status" value="27"/>
</dbReference>
<dbReference type="GO" id="GO:0005509">
    <property type="term" value="F:calcium ion binding"/>
    <property type="evidence" value="ECO:0007669"/>
    <property type="project" value="InterPro"/>
</dbReference>
<dbReference type="CDD" id="cd00041">
    <property type="entry name" value="CUB"/>
    <property type="match status" value="26"/>
</dbReference>
<dbReference type="InterPro" id="IPR001881">
    <property type="entry name" value="EGF-like_Ca-bd_dom"/>
</dbReference>
<feature type="domain" description="CUB" evidence="8">
    <location>
        <begin position="1744"/>
        <end position="1856"/>
    </location>
</feature>
<dbReference type="Gene3D" id="2.60.120.290">
    <property type="entry name" value="Spermadhesin, CUB domain"/>
    <property type="match status" value="27"/>
</dbReference>
<comment type="caution">
    <text evidence="7">Lacks conserved residue(s) required for the propagation of feature annotation.</text>
</comment>
<dbReference type="FunFam" id="2.10.25.10:FF:000379">
    <property type="entry name" value="Cubilin"/>
    <property type="match status" value="1"/>
</dbReference>
<feature type="domain" description="CUB" evidence="8">
    <location>
        <begin position="2807"/>
        <end position="2917"/>
    </location>
</feature>
<feature type="domain" description="CUB" evidence="8">
    <location>
        <begin position="2458"/>
        <end position="2574"/>
    </location>
</feature>
<feature type="domain" description="CUB" evidence="8">
    <location>
        <begin position="1511"/>
        <end position="1627"/>
    </location>
</feature>
<evidence type="ECO:0000259" key="9">
    <source>
        <dbReference type="PROSITE" id="PS50026"/>
    </source>
</evidence>
<feature type="domain" description="CUB" evidence="8">
    <location>
        <begin position="816"/>
        <end position="929"/>
    </location>
</feature>
<feature type="domain" description="CUB" evidence="8">
    <location>
        <begin position="471"/>
        <end position="583"/>
    </location>
</feature>
<feature type="domain" description="CUB" evidence="8">
    <location>
        <begin position="3157"/>
        <end position="3272"/>
    </location>
</feature>
<dbReference type="Pfam" id="PF00008">
    <property type="entry name" value="EGF"/>
    <property type="match status" value="2"/>
</dbReference>
<feature type="domain" description="CUB" evidence="8">
    <location>
        <begin position="589"/>
        <end position="701"/>
    </location>
</feature>
<feature type="domain" description="CUB" evidence="8">
    <location>
        <begin position="3039"/>
        <end position="3153"/>
    </location>
</feature>
<protein>
    <submittedName>
        <fullName evidence="11">Cubilin</fullName>
    </submittedName>
</protein>
<evidence type="ECO:0000256" key="5">
    <source>
        <dbReference type="ARBA" id="ARBA00023180"/>
    </source>
</evidence>
<dbReference type="Proteomes" id="UP000695023">
    <property type="component" value="Unplaced"/>
</dbReference>
<evidence type="ECO:0000256" key="1">
    <source>
        <dbReference type="ARBA" id="ARBA00022536"/>
    </source>
</evidence>
<name>A0A9Y3VTN7_9CICH</name>
<gene>
    <name evidence="11" type="primary">cubn</name>
</gene>
<keyword evidence="5" id="KW-0325">Glycoprotein</keyword>
<feature type="domain" description="CUB" evidence="8">
    <location>
        <begin position="2339"/>
        <end position="2453"/>
    </location>
</feature>
<accession>A0A9Y3VTN7</accession>
<dbReference type="PROSITE" id="PS01186">
    <property type="entry name" value="EGF_2"/>
    <property type="match status" value="1"/>
</dbReference>
<feature type="disulfide bond" evidence="7">
    <location>
        <begin position="299"/>
        <end position="308"/>
    </location>
</feature>
<feature type="disulfide bond" evidence="7">
    <location>
        <begin position="337"/>
        <end position="346"/>
    </location>
</feature>
<evidence type="ECO:0000256" key="2">
    <source>
        <dbReference type="ARBA" id="ARBA00022729"/>
    </source>
</evidence>
<feature type="domain" description="EGF-like" evidence="9">
    <location>
        <begin position="127"/>
        <end position="171"/>
    </location>
</feature>
<dbReference type="PROSITE" id="PS01187">
    <property type="entry name" value="EGF_CA"/>
    <property type="match status" value="2"/>
</dbReference>
<feature type="domain" description="CUB" evidence="8">
    <location>
        <begin position="2919"/>
        <end position="3032"/>
    </location>
</feature>
<dbReference type="FunFam" id="2.60.120.290:FF:000003">
    <property type="entry name" value="Neuropilin"/>
    <property type="match status" value="3"/>
</dbReference>
<feature type="domain" description="CUB" evidence="8">
    <location>
        <begin position="2576"/>
        <end position="2688"/>
    </location>
</feature>
<dbReference type="GeneID" id="102205480"/>
<feature type="domain" description="EGF-like" evidence="9">
    <location>
        <begin position="224"/>
        <end position="269"/>
    </location>
</feature>
<feature type="domain" description="CUB" evidence="8">
    <location>
        <begin position="1399"/>
        <end position="1510"/>
    </location>
</feature>
<evidence type="ECO:0000256" key="6">
    <source>
        <dbReference type="PROSITE-ProRule" id="PRU00059"/>
    </source>
</evidence>
<keyword evidence="2" id="KW-0732">Signal</keyword>
<evidence type="ECO:0000313" key="10">
    <source>
        <dbReference type="Proteomes" id="UP000695023"/>
    </source>
</evidence>
<feature type="domain" description="EGF-like" evidence="9">
    <location>
        <begin position="271"/>
        <end position="309"/>
    </location>
</feature>
<dbReference type="SMART" id="SM00181">
    <property type="entry name" value="EGF"/>
    <property type="match status" value="6"/>
</dbReference>
<feature type="disulfide bond" evidence="7">
    <location>
        <begin position="141"/>
        <end position="158"/>
    </location>
</feature>
<feature type="disulfide bond" evidence="7">
    <location>
        <begin position="115"/>
        <end position="124"/>
    </location>
</feature>
<feature type="disulfide bond" evidence="6">
    <location>
        <begin position="2919"/>
        <end position="2946"/>
    </location>
</feature>
<evidence type="ECO:0000256" key="4">
    <source>
        <dbReference type="ARBA" id="ARBA00023157"/>
    </source>
</evidence>
<keyword evidence="3" id="KW-0677">Repeat</keyword>
<dbReference type="FunFam" id="2.10.25.10:FF:000143">
    <property type="entry name" value="Protein crumbs 1"/>
    <property type="match status" value="2"/>
</dbReference>
<keyword evidence="1 7" id="KW-0245">EGF-like domain</keyword>
<feature type="domain" description="CUB" evidence="8">
    <location>
        <begin position="1870"/>
        <end position="1983"/>
    </location>
</feature>
<dbReference type="PROSITE" id="PS00022">
    <property type="entry name" value="EGF_1"/>
    <property type="match status" value="3"/>
</dbReference>
<feature type="domain" description="CUB" evidence="8">
    <location>
        <begin position="3274"/>
        <end position="3386"/>
    </location>
</feature>
<dbReference type="InterPro" id="IPR000859">
    <property type="entry name" value="CUB_dom"/>
</dbReference>
<organism evidence="10 11">
    <name type="scientific">Pundamilia nyererei</name>
    <dbReference type="NCBI Taxonomy" id="303518"/>
    <lineage>
        <taxon>Eukaryota</taxon>
        <taxon>Metazoa</taxon>
        <taxon>Chordata</taxon>
        <taxon>Craniata</taxon>
        <taxon>Vertebrata</taxon>
        <taxon>Euteleostomi</taxon>
        <taxon>Actinopterygii</taxon>
        <taxon>Neopterygii</taxon>
        <taxon>Teleostei</taxon>
        <taxon>Neoteleostei</taxon>
        <taxon>Acanthomorphata</taxon>
        <taxon>Ovalentaria</taxon>
        <taxon>Cichlomorphae</taxon>
        <taxon>Cichliformes</taxon>
        <taxon>Cichlidae</taxon>
        <taxon>African cichlids</taxon>
        <taxon>Pseudocrenilabrinae</taxon>
        <taxon>Haplochromini</taxon>
        <taxon>Pundamilia</taxon>
    </lineage>
</organism>
<sequence>MVSDNGHLVFTTGDNKEIRFQTSASGRVKVGNEDLTQLLSQIKTNKDDIDDIKSHGGAIPPDITNKLNQLDTKVSTLENKVVTLEETVQRVSCSSNPCQNGGTCLNLLNSYHCICPGNWGGPNCATDVNECQVYSGTSQGCQNGATCVNTAGSFRLVCLCPALLLRNSACWQGNGYSCQDVDECLTNNGGCSTTPMVQCLNTMGSFHCGPCPPGYEGDGKACTQSNICDTNNGGCYPLATCSSSPGSSLPVCTCPPGYIGNGYGPTGCTQTSNICQTNNPCVNGQCVDITSNPGYICNCNSGWEGVNCDQNINECSSNPCQNGGTCTDGINGFTCTCTTQWTGEFCQTPQQVCGGYLTGPAGSFSYPNTPGHDEYDHEVSCAWVIHTDANKILRITFPFFDLENSANCNFDFLQIHDGESASAYMIGKYCGQNSPAELFSSHNSLYFWFRSDHSVSAGGFTVAWQSQDPVCGEELTAPYGNINSPGYPGNYPPSRDCYWTVTVDPGLLITFAFGTLSLEHHPNCNFDFLEIRDGLLSEDPVLGKYCSTASPPPIQTTGPAAWIHFHSDFSVSDRGFHITYTTSPSDPGCGGTFTDSEGVIISPNWPNNYNHNRQCIYLIRLPEGGQVALNFTDMDLESHSGCAFDYVEVRDGRTETDPLIGKYCGNTPPAPVLSSSNVLWIRFKSDSSVSRAGFRAVYTVACGGTLSGSGQFHSPYHPNAYPHNKVCEWVINQPEGYVVTLDFLSFDVEGGSCRYDYVEVRDGATSSSPLLGTFCGAEIPPRLQSTQRSMYIKFTTDSSVSNHGFEAAYDSAIEGCGDTLTGPSGTITSPGHPSSYPHGANCTWYINVSPGNLIRLTFESFNLEYHANCNFDYLEVYDNGTVQTGNKIGRYCGRSVPPSITSTDNQLTLLFVSDSSLNTEGFSASYISINATTDCGQTFTTPTGSFSSPNYPQYYPNSRDCIFKIIVDVNMQIMLNFTDFELEGLHPSCSFDFVEIRDGGFETSPLIGKFCANQRPPVLMSHSNRLWVRFKSDTSVTRPGFMAHWDGTQTGCGGTLTTASGAFSSPNYPLPYHPNAECYWNIRTNQGNKLLLSFSDFHLESNANCYYDYVAVHDGNSSSAPQLAKLCGSDLPSTINSSSNELYVKLRTDSSVNAGGFLASYTSQCNSILISGKHRGVIESLNFPNNYPDNSQCSWTIQASGGNTVNYTFTAFQLEATSAACTFDYIKLYDGPNQEAPLIGTFCGYTPPPAGSTTSSALNIVFRTDSTVSTSGFQMMWYQNGCGGDLSGPSGSFSSPGYPNRYPDNRECIWYITTSAGSSITITIHEFDVEYHQDCNYDVLEVYGGPDLSAPQLAKLCSTTSTPMHVSSTGNLLTVRFKSDAYVSGRGFNASWTEVQGGCGGPVTAPSGEIHSPLYPNSYPNNVDCSWVISVDPNHRVFLNFTDLDIEYHSSCNFDYVAIHDGPTSSSPLLGRVCGSSVPPFTSTQNTIYVRFRSDSSGNHRGFSARFSEACGATIVTDDNGGAIASPRYPAQYPPNQNCSWIIRAQEPLNHVTLSFTDFDLEMIFANCSHDFLEILDGDNYDSPTIGRYCGSEIPHPVTSFSNSLVVKFISDQSYSRKGFRATYSGSTSSCGGDLVMETGAFNSPNYPDAYPPNVECVWTIRSSPGNRIQLSFITFQLQGDSDCQNDYLEIREGNATGPLVDRFCGNSLPSNYTSVIAHIMWVKFVSDASVSGAGFRATFSHLYGVDVTGESGQIASPLYPRTYPNNADYHWTVTVDGDSYIQIRFLDMDIEDLYDCYYDHLKIFDGPSIHYYPIGTFCGLNLPPPVRSLGSTVTVQFKSDAVLGGKGFLLEWTAIQNSGPPPTITPGACGGMLMTGETPGFLYSPGWPENYPPNQECTWLIRSPDSTVELTILSLDIEDSHTCYFDSVVVRDGATSQSPVLASVCGRDHPGSLHSTGDSMYIHFSSDGSISGQGFNASYSKGCGGLLHVDRGVMSTPNYPQNYRPGLDCSWHVMVTPGFRISVTFQTPFQIQGFGTGCSTGDYLELRNGPDGSSPLLGGRLCGSSPPSVLQTTDNHLFIHFVSDASNEASGFKLVFEAHSQGCGGFIEVNDNDPPGYITSPNYPQNYPQNIDCIWVITVPNGEAVQIDFEDQFYIEPTSSCMYDYLELRDGSTSNNNIISRLCGNTRPSTQHSTGSSMWLRFRTDASVTHQGFKAKYSIATCGGTYIGQRGVIYSPGFPGSNYPDSSSCEWYLEGPTGHYLTLSYGNFSLQNTDGCSADYVEIREYNASGRLLGRHCGNNLPAPMETSDSFAYVRFVSDTSGNAAGFRLFFEASVEGCGGELNAPSGTISSPNYPNLYPHSRVCRWELVVSPDRRVTLTISDLRLEGSDTYCVFDYVDVMNGLAVDAPHLQRFCGTVPAGTQVRSSGNTMAVEFRTDASVSSGGFLATYSSDEPAECGGILNNPDGGNFTSPGYLVSNYSNNINCEWLIQNPQHINSSIVVLIEDLHLEDHQTCEADYLQFRLGDSSGELLGKFCGQTALVLPIVVFTPELWVHFQTDNSNGDLGFKAKYLFSECGGWQTGDGGVLASPGYPNLYPSPSRCAWLLEAPEGHTITLTFTYFNLESHNTCGWDSLTIFNGGSPGSPIIGQYCGTTSPGTIQSGSNKLAIVFLADHSVSKGGFLASWSSDSSGCGGVIHADAGTIKSPNYPQNFPANVECTWKIIAHDGNHLEMSFSSDFEIPDSGGTCESSYIKVWSGHSQISEALLSTGCGSVAPGSIVAPNNIITSRFQSTGAPGKGFSASFNTRCGANFTADSGRVVSPNYPADYPSRANCNYTIDAGEKTVVILTFQTFQVEAHSTCLYDGLKIYSLATSGIPIATLCGTTIPGSFSTFGPMLLHFYSDSVITDTGFMAEYRAIPCGGFFNSTAGTVSSPGLSMTNYHHNINCTYHIWVQANRVVDLKFNTFHLEASSSCQFDSVAVYDGPDTLSPLLGKFCGTVLPPNLRSSTNQLFIVFSTDNTVNGIGWRATYSETLGPAQGCGGYLSMPMGMFGSPDPNLDGVYEPRMNCLWTIEMPVNKAVNLTFDSFELETSTTCRYDYVRVYDGDNMNFPLVGTFCGTSVPASFISSGNFLTVHFVTDGSVQRRGFNATYREVPLICGGTLNATSVVQTVTSPFFPNEYPPYTSCRWILDAPALETIKMSIQTFVLQPDQSCSANYLELKDWPMGDYGQSHKLCPSDGHLPDFYSYGRTMHVQFKSDTFVTGNGLSFTFQIASCSRTYEQEYGYLKSPGWPDIYPNNMDCTIILKAPQNNYISFFFNNFDVESHSNCQFDYLEIRNGSTADSPLIGKFCGSTLPSPVFPQSNQLYLRFKSDFSYSRDGFDATWTSSPQGCGGTLFGDQGSFASPNYPGTYPNNTHCEWSIMAPRGRVVTITFNQISIDDPGDCQNNFLKLYDGPDTSSQFVGPYCGVETNIAPFTATAHQVYVVFQGQYSTLPSGFRLTWTS</sequence>
<feature type="domain" description="CUB" evidence="8">
    <location>
        <begin position="1052"/>
        <end position="1164"/>
    </location>
</feature>
<feature type="domain" description="CUB" evidence="8">
    <location>
        <begin position="2104"/>
        <end position="2221"/>
    </location>
</feature>
<feature type="domain" description="EGF-like" evidence="9">
    <location>
        <begin position="311"/>
        <end position="347"/>
    </location>
</feature>
<reference evidence="11" key="1">
    <citation type="submission" date="2025-08" db="UniProtKB">
        <authorList>
            <consortium name="RefSeq"/>
        </authorList>
    </citation>
    <scope>IDENTIFICATION</scope>
</reference>
<feature type="domain" description="CUB" evidence="8">
    <location>
        <begin position="1984"/>
        <end position="2100"/>
    </location>
</feature>
<feature type="disulfide bond" evidence="6">
    <location>
        <begin position="2223"/>
        <end position="2250"/>
    </location>
</feature>
<feature type="domain" description="CUB" evidence="8">
    <location>
        <begin position="2692"/>
        <end position="2806"/>
    </location>
</feature>
<feature type="domain" description="CUB" evidence="8">
    <location>
        <begin position="353"/>
        <end position="467"/>
    </location>
</feature>
<dbReference type="Pfam" id="PF07645">
    <property type="entry name" value="EGF_CA"/>
    <property type="match status" value="2"/>
</dbReference>
<proteinExistence type="predicted"/>
<keyword evidence="4 7" id="KW-1015">Disulfide bond</keyword>
<dbReference type="PANTHER" id="PTHR24251">
    <property type="entry name" value="OVOCHYMASE-RELATED"/>
    <property type="match status" value="1"/>
</dbReference>
<feature type="domain" description="CUB" evidence="8">
    <location>
        <begin position="2223"/>
        <end position="2335"/>
    </location>
</feature>
<evidence type="ECO:0000256" key="3">
    <source>
        <dbReference type="ARBA" id="ARBA00022737"/>
    </source>
</evidence>
<dbReference type="InterPro" id="IPR018097">
    <property type="entry name" value="EGF_Ca-bd_CS"/>
</dbReference>
<feature type="domain" description="EGF-like" evidence="9">
    <location>
        <begin position="89"/>
        <end position="125"/>
    </location>
</feature>
<dbReference type="CDD" id="cd00054">
    <property type="entry name" value="EGF_CA"/>
    <property type="match status" value="4"/>
</dbReference>
<dbReference type="Gene3D" id="2.10.25.10">
    <property type="entry name" value="Laminin"/>
    <property type="match status" value="5"/>
</dbReference>
<dbReference type="SUPFAM" id="SSF49854">
    <property type="entry name" value="Spermadhesin, CUB domain"/>
    <property type="match status" value="27"/>
</dbReference>
<dbReference type="SMART" id="SM00179">
    <property type="entry name" value="EGF_CA"/>
    <property type="match status" value="5"/>
</dbReference>
<keyword evidence="10" id="KW-1185">Reference proteome</keyword>
<feature type="domain" description="CUB" evidence="8">
    <location>
        <begin position="1631"/>
        <end position="1743"/>
    </location>
</feature>
<dbReference type="PROSITE" id="PS50026">
    <property type="entry name" value="EGF_3"/>
    <property type="match status" value="5"/>
</dbReference>
<dbReference type="PROSITE" id="PS00010">
    <property type="entry name" value="ASX_HYDROXYL"/>
    <property type="match status" value="2"/>
</dbReference>
<dbReference type="InterPro" id="IPR035914">
    <property type="entry name" value="Sperma_CUB_dom_sf"/>
</dbReference>
<dbReference type="FunFam" id="2.60.120.290:FF:000013">
    <property type="entry name" value="Membrane frizzled-related protein"/>
    <property type="match status" value="17"/>
</dbReference>
<dbReference type="CTD" id="8029"/>
<feature type="domain" description="CUB" evidence="8">
    <location>
        <begin position="1282"/>
        <end position="1395"/>
    </location>
</feature>
<feature type="disulfide bond" evidence="7">
    <location>
        <begin position="235"/>
        <end position="252"/>
    </location>
</feature>
<dbReference type="FunFam" id="2.60.120.290:FF:000047">
    <property type="entry name" value="Cubilin"/>
    <property type="match status" value="1"/>
</dbReference>
<dbReference type="SUPFAM" id="SSF57196">
    <property type="entry name" value="EGF/Laminin"/>
    <property type="match status" value="4"/>
</dbReference>
<evidence type="ECO:0000313" key="11">
    <source>
        <dbReference type="RefSeq" id="XP_005747537.1"/>
    </source>
</evidence>
<dbReference type="FunFam" id="2.60.120.290:FF:000018">
    <property type="entry name" value="cubilin"/>
    <property type="match status" value="2"/>
</dbReference>
<dbReference type="CDD" id="cd22201">
    <property type="entry name" value="cubilin_NTD"/>
    <property type="match status" value="1"/>
</dbReference>
<dbReference type="InterPro" id="IPR000742">
    <property type="entry name" value="EGF"/>
</dbReference>
<feature type="domain" description="CUB" evidence="8">
    <location>
        <begin position="3390"/>
        <end position="3502"/>
    </location>
</feature>
<dbReference type="SMART" id="SM00042">
    <property type="entry name" value="CUB"/>
    <property type="match status" value="27"/>
</dbReference>
<feature type="domain" description="CUB" evidence="8">
    <location>
        <begin position="935"/>
        <end position="1048"/>
    </location>
</feature>
<dbReference type="InterPro" id="IPR000152">
    <property type="entry name" value="EGF-type_Asp/Asn_hydroxyl_site"/>
</dbReference>
<evidence type="ECO:0000256" key="7">
    <source>
        <dbReference type="PROSITE-ProRule" id="PRU00076"/>
    </source>
</evidence>
<dbReference type="FunFam" id="2.60.120.290:FF:000005">
    <property type="entry name" value="Procollagen C-endopeptidase enhancer 1"/>
    <property type="match status" value="3"/>
</dbReference>
<feature type="domain" description="CUB" evidence="8">
    <location>
        <begin position="702"/>
        <end position="812"/>
    </location>
</feature>
<feature type="domain" description="CUB" evidence="8">
    <location>
        <begin position="1165"/>
        <end position="1280"/>
    </location>
</feature>
<dbReference type="Pfam" id="PF00431">
    <property type="entry name" value="CUB"/>
    <property type="match status" value="27"/>
</dbReference>
<evidence type="ECO:0000259" key="8">
    <source>
        <dbReference type="PROSITE" id="PS01180"/>
    </source>
</evidence>
<dbReference type="PANTHER" id="PTHR24251:SF30">
    <property type="entry name" value="MEMBRANE FRIZZLED-RELATED PROTEIN"/>
    <property type="match status" value="1"/>
</dbReference>
<dbReference type="InterPro" id="IPR049883">
    <property type="entry name" value="NOTCH1_EGF-like"/>
</dbReference>
<dbReference type="RefSeq" id="XP_005747537.1">
    <property type="nucleotide sequence ID" value="XM_005747480.1"/>
</dbReference>